<comment type="caution">
    <text evidence="2">The sequence shown here is derived from an EMBL/GenBank/DDBJ whole genome shotgun (WGS) entry which is preliminary data.</text>
</comment>
<reference evidence="2 3" key="1">
    <citation type="journal article" date="2019" name="Int. J. Syst. Evol. Microbiol.">
        <title>The Global Catalogue of Microorganisms (GCM) 10K type strain sequencing project: providing services to taxonomists for standard genome sequencing and annotation.</title>
        <authorList>
            <consortium name="The Broad Institute Genomics Platform"/>
            <consortium name="The Broad Institute Genome Sequencing Center for Infectious Disease"/>
            <person name="Wu L."/>
            <person name="Ma J."/>
        </authorList>
    </citation>
    <scope>NUCLEOTIDE SEQUENCE [LARGE SCALE GENOMIC DNA]</scope>
    <source>
        <strain evidence="2 3">JCM 15914</strain>
    </source>
</reference>
<sequence length="65" mass="7087">MTSSAIRPATHQVPPLSGTKPLGTLRARLREFFTASRFTAQRAAQDQPQLAAVDHLRVADTGSWV</sequence>
<organism evidence="2 3">
    <name type="scientific">Kocuria atrinae</name>
    <dbReference type="NCBI Taxonomy" id="592377"/>
    <lineage>
        <taxon>Bacteria</taxon>
        <taxon>Bacillati</taxon>
        <taxon>Actinomycetota</taxon>
        <taxon>Actinomycetes</taxon>
        <taxon>Micrococcales</taxon>
        <taxon>Micrococcaceae</taxon>
        <taxon>Kocuria</taxon>
    </lineage>
</organism>
<gene>
    <name evidence="2" type="ORF">GCM10009824_05820</name>
</gene>
<accession>A0ABN2XH47</accession>
<evidence type="ECO:0000313" key="2">
    <source>
        <dbReference type="EMBL" id="GAA2110882.1"/>
    </source>
</evidence>
<proteinExistence type="predicted"/>
<keyword evidence="3" id="KW-1185">Reference proteome</keyword>
<dbReference type="RefSeq" id="WP_129702357.1">
    <property type="nucleotide sequence ID" value="NZ_BAAAQA010000003.1"/>
</dbReference>
<evidence type="ECO:0000313" key="3">
    <source>
        <dbReference type="Proteomes" id="UP001500166"/>
    </source>
</evidence>
<evidence type="ECO:0000256" key="1">
    <source>
        <dbReference type="SAM" id="MobiDB-lite"/>
    </source>
</evidence>
<protein>
    <submittedName>
        <fullName evidence="2">Uncharacterized protein</fullName>
    </submittedName>
</protein>
<dbReference type="EMBL" id="BAAAQA010000003">
    <property type="protein sequence ID" value="GAA2110882.1"/>
    <property type="molecule type" value="Genomic_DNA"/>
</dbReference>
<feature type="region of interest" description="Disordered" evidence="1">
    <location>
        <begin position="1"/>
        <end position="21"/>
    </location>
</feature>
<dbReference type="Proteomes" id="UP001500166">
    <property type="component" value="Unassembled WGS sequence"/>
</dbReference>
<name>A0ABN2XH47_9MICC</name>